<reference evidence="2" key="1">
    <citation type="submission" date="2006-01" db="EMBL/GenBank/DDBJ databases">
        <authorList>
            <person name="Lindblad-Toh K."/>
            <person name="Mauceli E."/>
            <person name="Grabherr M."/>
            <person name="Chang J.L."/>
            <person name="Lander E.S."/>
        </authorList>
    </citation>
    <scope>NUCLEOTIDE SEQUENCE [LARGE SCALE GENOMIC DNA]</scope>
</reference>
<dbReference type="InParanoid" id="G3PAC2"/>
<feature type="compositionally biased region" description="Basic and acidic residues" evidence="1">
    <location>
        <begin position="1"/>
        <end position="25"/>
    </location>
</feature>
<dbReference type="AlphaFoldDB" id="G3PAC2"/>
<accession>G3PAC2</accession>
<name>G3PAC2_GASAC</name>
<protein>
    <submittedName>
        <fullName evidence="2">Uncharacterized protein</fullName>
    </submittedName>
</protein>
<sequence length="127" mass="14496">MPRMELEAQRSGEEARQRSPKLPDRFHRRRRPNSPQAINTKIITLMNDPARGPEPSARRKAARRTTAVLGRLCVNRLQCTLFYNPSVLWTLCSCVTKPLSATTGVPMCKLESIKAKERNRYLTFVSV</sequence>
<evidence type="ECO:0000313" key="2">
    <source>
        <dbReference type="Ensembl" id="ENSGACP00000014546.1"/>
    </source>
</evidence>
<organism evidence="2">
    <name type="scientific">Gasterosteus aculeatus</name>
    <name type="common">Three-spined stickleback</name>
    <dbReference type="NCBI Taxonomy" id="69293"/>
    <lineage>
        <taxon>Eukaryota</taxon>
        <taxon>Metazoa</taxon>
        <taxon>Chordata</taxon>
        <taxon>Craniata</taxon>
        <taxon>Vertebrata</taxon>
        <taxon>Euteleostomi</taxon>
        <taxon>Actinopterygii</taxon>
        <taxon>Neopterygii</taxon>
        <taxon>Teleostei</taxon>
        <taxon>Neoteleostei</taxon>
        <taxon>Acanthomorphata</taxon>
        <taxon>Eupercaria</taxon>
        <taxon>Perciformes</taxon>
        <taxon>Cottioidei</taxon>
        <taxon>Gasterosteales</taxon>
        <taxon>Gasterosteidae</taxon>
        <taxon>Gasterosteus</taxon>
    </lineage>
</organism>
<proteinExistence type="predicted"/>
<reference evidence="2" key="2">
    <citation type="submission" date="2024-04" db="UniProtKB">
        <authorList>
            <consortium name="Ensembl"/>
        </authorList>
    </citation>
    <scope>IDENTIFICATION</scope>
</reference>
<feature type="region of interest" description="Disordered" evidence="1">
    <location>
        <begin position="1"/>
        <end position="36"/>
    </location>
</feature>
<evidence type="ECO:0000256" key="1">
    <source>
        <dbReference type="SAM" id="MobiDB-lite"/>
    </source>
</evidence>
<dbReference type="Ensembl" id="ENSGACT00000014572.1">
    <property type="protein sequence ID" value="ENSGACP00000014546.1"/>
    <property type="gene ID" value="ENSGACG00000010996.1"/>
</dbReference>
<dbReference type="Bgee" id="ENSGACG00000010996">
    <property type="expression patterns" value="Expressed in diencephalon and 2 other cell types or tissues"/>
</dbReference>